<keyword evidence="3" id="KW-1185">Reference proteome</keyword>
<protein>
    <recommendedName>
        <fullName evidence="1">N-acetyltransferase domain-containing protein</fullName>
    </recommendedName>
</protein>
<dbReference type="GO" id="GO:0016747">
    <property type="term" value="F:acyltransferase activity, transferring groups other than amino-acyl groups"/>
    <property type="evidence" value="ECO:0007669"/>
    <property type="project" value="InterPro"/>
</dbReference>
<dbReference type="Gene3D" id="3.40.630.30">
    <property type="match status" value="1"/>
</dbReference>
<organism evidence="2 3">
    <name type="scientific">Cetobacterium ceti</name>
    <dbReference type="NCBI Taxonomy" id="180163"/>
    <lineage>
        <taxon>Bacteria</taxon>
        <taxon>Fusobacteriati</taxon>
        <taxon>Fusobacteriota</taxon>
        <taxon>Fusobacteriia</taxon>
        <taxon>Fusobacteriales</taxon>
        <taxon>Fusobacteriaceae</taxon>
        <taxon>Cetobacterium</taxon>
    </lineage>
</organism>
<sequence length="151" mass="17793">MRIIEVLPEDNKYIDSIMRNEKEHFQDNGAADLWLIKGFVRYGKLLILINEKDELLSVAQYMQVFGKKEVFLYGFSTVKKFQRQGYGYELLKRSEVFLKGLGIEKIKLTVDPNNIPGINLYKKLNYSIIELQKDEYGKNIDRYLMEKLIKS</sequence>
<evidence type="ECO:0000313" key="2">
    <source>
        <dbReference type="EMBL" id="SJZ92773.1"/>
    </source>
</evidence>
<gene>
    <name evidence="2" type="ORF">SAMN02745174_01978</name>
</gene>
<feature type="domain" description="N-acetyltransferase" evidence="1">
    <location>
        <begin position="1"/>
        <end position="150"/>
    </location>
</feature>
<dbReference type="InterPro" id="IPR016181">
    <property type="entry name" value="Acyl_CoA_acyltransferase"/>
</dbReference>
<dbReference type="STRING" id="180163.SAMN02745174_01978"/>
<dbReference type="SUPFAM" id="SSF55729">
    <property type="entry name" value="Acyl-CoA N-acyltransferases (Nat)"/>
    <property type="match status" value="1"/>
</dbReference>
<dbReference type="Proteomes" id="UP000191153">
    <property type="component" value="Unassembled WGS sequence"/>
</dbReference>
<dbReference type="RefSeq" id="WP_078694434.1">
    <property type="nucleotide sequence ID" value="NZ_FUWX01000015.1"/>
</dbReference>
<dbReference type="CDD" id="cd04301">
    <property type="entry name" value="NAT_SF"/>
    <property type="match status" value="1"/>
</dbReference>
<dbReference type="Pfam" id="PF00583">
    <property type="entry name" value="Acetyltransf_1"/>
    <property type="match status" value="1"/>
</dbReference>
<dbReference type="OrthoDB" id="89399at2"/>
<dbReference type="InterPro" id="IPR000182">
    <property type="entry name" value="GNAT_dom"/>
</dbReference>
<proteinExistence type="predicted"/>
<evidence type="ECO:0000259" key="1">
    <source>
        <dbReference type="PROSITE" id="PS51186"/>
    </source>
</evidence>
<dbReference type="AlphaFoldDB" id="A0A1T4PMJ3"/>
<accession>A0A1T4PMJ3</accession>
<evidence type="ECO:0000313" key="3">
    <source>
        <dbReference type="Proteomes" id="UP000191153"/>
    </source>
</evidence>
<name>A0A1T4PMJ3_9FUSO</name>
<dbReference type="EMBL" id="FUWX01000015">
    <property type="protein sequence ID" value="SJZ92773.1"/>
    <property type="molecule type" value="Genomic_DNA"/>
</dbReference>
<dbReference type="PROSITE" id="PS51186">
    <property type="entry name" value="GNAT"/>
    <property type="match status" value="1"/>
</dbReference>
<reference evidence="2 3" key="1">
    <citation type="submission" date="2017-02" db="EMBL/GenBank/DDBJ databases">
        <authorList>
            <person name="Peterson S.W."/>
        </authorList>
    </citation>
    <scope>NUCLEOTIDE SEQUENCE [LARGE SCALE GENOMIC DNA]</scope>
    <source>
        <strain evidence="2 3">ATCC 700028</strain>
    </source>
</reference>